<dbReference type="STRING" id="1156394.T0PPP0"/>
<feature type="transmembrane region" description="Helical" evidence="2">
    <location>
        <begin position="385"/>
        <end position="404"/>
    </location>
</feature>
<feature type="transmembrane region" description="Helical" evidence="2">
    <location>
        <begin position="416"/>
        <end position="433"/>
    </location>
</feature>
<dbReference type="eggNOG" id="KOG1347">
    <property type="taxonomic scope" value="Eukaryota"/>
</dbReference>
<gene>
    <name evidence="3" type="ORF">SDRG_14740</name>
</gene>
<dbReference type="GO" id="GO:0016020">
    <property type="term" value="C:membrane"/>
    <property type="evidence" value="ECO:0007669"/>
    <property type="project" value="InterPro"/>
</dbReference>
<organism evidence="3 4">
    <name type="scientific">Saprolegnia diclina (strain VS20)</name>
    <dbReference type="NCBI Taxonomy" id="1156394"/>
    <lineage>
        <taxon>Eukaryota</taxon>
        <taxon>Sar</taxon>
        <taxon>Stramenopiles</taxon>
        <taxon>Oomycota</taxon>
        <taxon>Saprolegniomycetes</taxon>
        <taxon>Saprolegniales</taxon>
        <taxon>Saprolegniaceae</taxon>
        <taxon>Saprolegnia</taxon>
    </lineage>
</organism>
<keyword evidence="2" id="KW-0472">Membrane</keyword>
<keyword evidence="4" id="KW-1185">Reference proteome</keyword>
<dbReference type="GO" id="GO:0042910">
    <property type="term" value="F:xenobiotic transmembrane transporter activity"/>
    <property type="evidence" value="ECO:0007669"/>
    <property type="project" value="InterPro"/>
</dbReference>
<keyword evidence="2" id="KW-1133">Transmembrane helix</keyword>
<dbReference type="OrthoDB" id="2126698at2759"/>
<evidence type="ECO:0000313" key="4">
    <source>
        <dbReference type="Proteomes" id="UP000030762"/>
    </source>
</evidence>
<name>T0PPP0_SAPDV</name>
<dbReference type="AlphaFoldDB" id="T0PPP0"/>
<evidence type="ECO:0000313" key="3">
    <source>
        <dbReference type="EMBL" id="EQC27414.1"/>
    </source>
</evidence>
<proteinExistence type="inferred from homology"/>
<dbReference type="VEuPathDB" id="FungiDB:SDRG_14740"/>
<reference evidence="3 4" key="1">
    <citation type="submission" date="2012-04" db="EMBL/GenBank/DDBJ databases">
        <title>The Genome Sequence of Saprolegnia declina VS20.</title>
        <authorList>
            <consortium name="The Broad Institute Genome Sequencing Platform"/>
            <person name="Russ C."/>
            <person name="Nusbaum C."/>
            <person name="Tyler B."/>
            <person name="van West P."/>
            <person name="Dieguez-Uribeondo J."/>
            <person name="de Bruijn I."/>
            <person name="Tripathy S."/>
            <person name="Jiang R."/>
            <person name="Young S.K."/>
            <person name="Zeng Q."/>
            <person name="Gargeya S."/>
            <person name="Fitzgerald M."/>
            <person name="Haas B."/>
            <person name="Abouelleil A."/>
            <person name="Alvarado L."/>
            <person name="Arachchi H.M."/>
            <person name="Berlin A."/>
            <person name="Chapman S.B."/>
            <person name="Goldberg J."/>
            <person name="Griggs A."/>
            <person name="Gujja S."/>
            <person name="Hansen M."/>
            <person name="Howarth C."/>
            <person name="Imamovic A."/>
            <person name="Larimer J."/>
            <person name="McCowen C."/>
            <person name="Montmayeur A."/>
            <person name="Murphy C."/>
            <person name="Neiman D."/>
            <person name="Pearson M."/>
            <person name="Priest M."/>
            <person name="Roberts A."/>
            <person name="Saif S."/>
            <person name="Shea T."/>
            <person name="Sisk P."/>
            <person name="Sykes S."/>
            <person name="Wortman J."/>
            <person name="Nusbaum C."/>
            <person name="Birren B."/>
        </authorList>
    </citation>
    <scope>NUCLEOTIDE SEQUENCE [LARGE SCALE GENOMIC DNA]</scope>
    <source>
        <strain evidence="3 4">VS20</strain>
    </source>
</reference>
<feature type="transmembrane region" description="Helical" evidence="2">
    <location>
        <begin position="318"/>
        <end position="336"/>
    </location>
</feature>
<dbReference type="RefSeq" id="XP_008619114.1">
    <property type="nucleotide sequence ID" value="XM_008620892.1"/>
</dbReference>
<evidence type="ECO:0000256" key="1">
    <source>
        <dbReference type="ARBA" id="ARBA00010199"/>
    </source>
</evidence>
<evidence type="ECO:0000256" key="2">
    <source>
        <dbReference type="SAM" id="Phobius"/>
    </source>
</evidence>
<feature type="transmembrane region" description="Helical" evidence="2">
    <location>
        <begin position="93"/>
        <end position="113"/>
    </location>
</feature>
<sequence length="489" mass="52437">MGETDEPRAELWPFVCLALQLMLSNVARFSLLVIDAAFVGHIGTNELAGASLAMLWIDFPLYTVWGLANALVVLCGQAYGAKNGILMGIWLQMALVLVTLLAVPTTIYCLFLHDMLRVASDDSAIVALGARFGALLSPSMWPLLAYVCLRQYLQAMGVVAPTTLNAVVAVGLDIGANYVLIEVAQLGFDGSPLATVLVAWLQPIALYLYAFEYKKLHRDAWGGWKISELTRQRWTTFLQIALPLGLNDGCDLLATAALSLVVARISTEAMAAHAILSNVWTVVDAIYYGIGLASEVGLATHLGGGRPEAARACARRGVAVLLLTGALVCLGLWLSPARIVGLFTPETSLLIMYTDVLPLLVLACGLRSLEVALVTTLEGLCQMRFVTIVTIGGLWGVELPLAYYCGLHLDLGLPGVWVASTIAVTLKTILLGLRCLRIDWASMATEAMATAEARDDSSTDADSTDSICLVVTPVHEPCSTRPAWYVTLT</sequence>
<dbReference type="NCBIfam" id="TIGR00797">
    <property type="entry name" value="matE"/>
    <property type="match status" value="1"/>
</dbReference>
<dbReference type="GO" id="GO:0015297">
    <property type="term" value="F:antiporter activity"/>
    <property type="evidence" value="ECO:0007669"/>
    <property type="project" value="InterPro"/>
</dbReference>
<comment type="similarity">
    <text evidence="1">Belongs to the multi antimicrobial extrusion (MATE) (TC 2.A.66.1) family.</text>
</comment>
<feature type="transmembrane region" description="Helical" evidence="2">
    <location>
        <begin position="356"/>
        <end position="373"/>
    </location>
</feature>
<feature type="transmembrane region" description="Helical" evidence="2">
    <location>
        <begin position="193"/>
        <end position="211"/>
    </location>
</feature>
<keyword evidence="2" id="KW-0812">Transmembrane</keyword>
<dbReference type="EMBL" id="JH767208">
    <property type="protein sequence ID" value="EQC27414.1"/>
    <property type="molecule type" value="Genomic_DNA"/>
</dbReference>
<dbReference type="Pfam" id="PF01554">
    <property type="entry name" value="MatE"/>
    <property type="match status" value="2"/>
</dbReference>
<dbReference type="InParanoid" id="T0PPP0"/>
<feature type="transmembrane region" description="Helical" evidence="2">
    <location>
        <begin position="59"/>
        <end position="81"/>
    </location>
</feature>
<dbReference type="InterPro" id="IPR002528">
    <property type="entry name" value="MATE_fam"/>
</dbReference>
<dbReference type="PANTHER" id="PTHR11206">
    <property type="entry name" value="MULTIDRUG RESISTANCE PROTEIN"/>
    <property type="match status" value="1"/>
</dbReference>
<feature type="transmembrane region" description="Helical" evidence="2">
    <location>
        <begin position="125"/>
        <end position="146"/>
    </location>
</feature>
<feature type="transmembrane region" description="Helical" evidence="2">
    <location>
        <begin position="12"/>
        <end position="39"/>
    </location>
</feature>
<feature type="transmembrane region" description="Helical" evidence="2">
    <location>
        <begin position="158"/>
        <end position="181"/>
    </location>
</feature>
<dbReference type="Proteomes" id="UP000030762">
    <property type="component" value="Unassembled WGS sequence"/>
</dbReference>
<dbReference type="GeneID" id="19955467"/>
<protein>
    <submittedName>
        <fullName evidence="3">Uncharacterized protein</fullName>
    </submittedName>
</protein>
<dbReference type="OMA" id="SWINAAM"/>
<accession>T0PPP0</accession>